<sequence>MFAAAAAGAAGSLIGGLGAVAGQLGSTGMMVQGNYGLQAREQNFQLGLIESHKNALRSAGLPLHLAYGQGGGGYGLSARSYNPNSHITFGNGGYVPSTQYAVNQAFISTSNQNRMKGRAPIKVGGVTSTSSSA</sequence>
<name>A0A2P1GNI2_9CALI</name>
<dbReference type="EMBL" id="MG599979">
    <property type="protein sequence ID" value="AVM87551.1"/>
    <property type="molecule type" value="Genomic_RNA"/>
</dbReference>
<reference evidence="1" key="1">
    <citation type="journal article" date="2018" name="Nature">
        <title>The evolutionary history of vertebrate RNA viruses.</title>
        <authorList>
            <person name="Shi M."/>
            <person name="Lin X.D."/>
            <person name="Chen X."/>
            <person name="Tian J.H."/>
            <person name="Chen L.J."/>
            <person name="Li K."/>
            <person name="Wang W."/>
            <person name="Eden J.S."/>
            <person name="Shen J.J."/>
            <person name="Liu L."/>
            <person name="Holmes E.C."/>
            <person name="Zhang Y.Z."/>
        </authorList>
    </citation>
    <scope>NUCLEOTIDE SEQUENCE</scope>
    <source>
        <strain evidence="1">XFXMC34055</strain>
    </source>
</reference>
<evidence type="ECO:0000313" key="1">
    <source>
        <dbReference type="EMBL" id="AVM87551.1"/>
    </source>
</evidence>
<proteinExistence type="predicted"/>
<accession>A0A2P1GNI2</accession>
<organism evidence="1">
    <name type="scientific">Yancheng osbecks grenadier anchovy calicivirus</name>
    <dbReference type="NCBI Taxonomy" id="2116160"/>
    <lineage>
        <taxon>Viruses</taxon>
        <taxon>Riboviria</taxon>
        <taxon>Orthornavirae</taxon>
        <taxon>Pisuviricota</taxon>
        <taxon>Pisoniviricetes</taxon>
        <taxon>Picornavirales</taxon>
        <taxon>Caliciviridae</taxon>
    </lineage>
</organism>
<protein>
    <submittedName>
        <fullName evidence="1">VP2</fullName>
    </submittedName>
</protein>